<dbReference type="SMART" id="SM00647">
    <property type="entry name" value="IBR"/>
    <property type="match status" value="2"/>
</dbReference>
<evidence type="ECO:0000256" key="17">
    <source>
        <dbReference type="ARBA" id="ARBA00067098"/>
    </source>
</evidence>
<proteinExistence type="inferred from homology"/>
<dbReference type="PROSITE" id="PS00518">
    <property type="entry name" value="ZF_RING_1"/>
    <property type="match status" value="1"/>
</dbReference>
<dbReference type="CDD" id="cd20341">
    <property type="entry name" value="BRcat_RBR_RNF14"/>
    <property type="match status" value="1"/>
</dbReference>
<dbReference type="InterPro" id="IPR016135">
    <property type="entry name" value="UBQ-conjugating_enzyme/RWD"/>
</dbReference>
<keyword evidence="10 19" id="KW-0863">Zinc-finger</keyword>
<dbReference type="Gene3D" id="3.30.40.10">
    <property type="entry name" value="Zinc/RING finger domain, C3HC4 (zinc finger)"/>
    <property type="match status" value="1"/>
</dbReference>
<evidence type="ECO:0000256" key="6">
    <source>
        <dbReference type="ARBA" id="ARBA00022490"/>
    </source>
</evidence>
<dbReference type="FunFam" id="3.30.40.10:FF:000186">
    <property type="entry name" value="RBR-type E3 ubiquitin transferase"/>
    <property type="match status" value="1"/>
</dbReference>
<dbReference type="InterPro" id="IPR044066">
    <property type="entry name" value="TRIAD_supradom"/>
</dbReference>
<keyword evidence="7" id="KW-0808">Transferase</keyword>
<dbReference type="InterPro" id="IPR017907">
    <property type="entry name" value="Znf_RING_CS"/>
</dbReference>
<name>H2TBV9_TAKRU</name>
<dbReference type="InterPro" id="IPR006575">
    <property type="entry name" value="RWD_dom"/>
</dbReference>
<accession>H2TBV9</accession>
<keyword evidence="11" id="KW-0833">Ubl conjugation pathway</keyword>
<comment type="catalytic activity">
    <reaction evidence="1">
        <text>[E2 ubiquitin-conjugating enzyme]-S-ubiquitinyl-L-cysteine + [acceptor protein]-L-lysine = [E2 ubiquitin-conjugating enzyme]-L-cysteine + [acceptor protein]-N(6)-ubiquitinyl-L-lysine.</text>
        <dbReference type="EC" id="2.3.2.31"/>
    </reaction>
</comment>
<evidence type="ECO:0000259" key="23">
    <source>
        <dbReference type="PROSITE" id="PS51873"/>
    </source>
</evidence>
<feature type="domain" description="RING-type" evidence="21">
    <location>
        <begin position="251"/>
        <end position="296"/>
    </location>
</feature>
<dbReference type="InterPro" id="IPR002867">
    <property type="entry name" value="IBR_dom"/>
</dbReference>
<dbReference type="Ensembl" id="ENSTRUT00000022241.3">
    <property type="protein sequence ID" value="ENSTRUP00000022151.2"/>
    <property type="gene ID" value="ENSTRUG00000008815.3"/>
</dbReference>
<dbReference type="GO" id="GO:0060828">
    <property type="term" value="P:regulation of canonical Wnt signaling pathway"/>
    <property type="evidence" value="ECO:0007669"/>
    <property type="project" value="UniProtKB-ARBA"/>
</dbReference>
<evidence type="ECO:0000313" key="25">
    <source>
        <dbReference type="Proteomes" id="UP000005226"/>
    </source>
</evidence>
<evidence type="ECO:0000256" key="3">
    <source>
        <dbReference type="ARBA" id="ARBA00004496"/>
    </source>
</evidence>
<reference evidence="24" key="3">
    <citation type="submission" date="2025-09" db="UniProtKB">
        <authorList>
            <consortium name="Ensembl"/>
        </authorList>
    </citation>
    <scope>IDENTIFICATION</scope>
</reference>
<evidence type="ECO:0000256" key="20">
    <source>
        <dbReference type="SAM" id="MobiDB-lite"/>
    </source>
</evidence>
<dbReference type="Pfam" id="PF05773">
    <property type="entry name" value="RWD"/>
    <property type="match status" value="1"/>
</dbReference>
<keyword evidence="12" id="KW-0862">Zinc</keyword>
<evidence type="ECO:0000313" key="24">
    <source>
        <dbReference type="Ensembl" id="ENSTRUP00000022151.2"/>
    </source>
</evidence>
<evidence type="ECO:0000256" key="16">
    <source>
        <dbReference type="ARBA" id="ARBA00044508"/>
    </source>
</evidence>
<evidence type="ECO:0000256" key="9">
    <source>
        <dbReference type="ARBA" id="ARBA00022737"/>
    </source>
</evidence>
<dbReference type="Gene3D" id="3.10.110.10">
    <property type="entry name" value="Ubiquitin Conjugating Enzyme"/>
    <property type="match status" value="1"/>
</dbReference>
<dbReference type="PROSITE" id="PS50908">
    <property type="entry name" value="RWD"/>
    <property type="match status" value="1"/>
</dbReference>
<evidence type="ECO:0000256" key="7">
    <source>
        <dbReference type="ARBA" id="ARBA00022679"/>
    </source>
</evidence>
<dbReference type="GeneTree" id="ENSGT00940000154507"/>
<dbReference type="PROSITE" id="PS50089">
    <property type="entry name" value="ZF_RING_2"/>
    <property type="match status" value="1"/>
</dbReference>
<dbReference type="CDD" id="cd20354">
    <property type="entry name" value="Rcat_RBR_RNF14"/>
    <property type="match status" value="1"/>
</dbReference>
<evidence type="ECO:0000256" key="11">
    <source>
        <dbReference type="ARBA" id="ARBA00022786"/>
    </source>
</evidence>
<dbReference type="EC" id="2.3.2.31" evidence="5"/>
<dbReference type="FunFam" id="3.10.110.10:FF:000049">
    <property type="entry name" value="RBR-type E3 ubiquitin transferase"/>
    <property type="match status" value="1"/>
</dbReference>
<dbReference type="SUPFAM" id="SSF54495">
    <property type="entry name" value="UBC-like"/>
    <property type="match status" value="1"/>
</dbReference>
<dbReference type="PANTHER" id="PTHR11685">
    <property type="entry name" value="RBR FAMILY RING FINGER AND IBR DOMAIN-CONTAINING"/>
    <property type="match status" value="1"/>
</dbReference>
<dbReference type="CDD" id="cd16628">
    <property type="entry name" value="RING-HC_RBR_RNF14"/>
    <property type="match status" value="1"/>
</dbReference>
<keyword evidence="6" id="KW-0963">Cytoplasm</keyword>
<dbReference type="InterPro" id="IPR013083">
    <property type="entry name" value="Znf_RING/FYVE/PHD"/>
</dbReference>
<dbReference type="PROSITE" id="PS51873">
    <property type="entry name" value="TRIAD"/>
    <property type="match status" value="1"/>
</dbReference>
<dbReference type="InterPro" id="IPR031127">
    <property type="entry name" value="E3_UB_ligase_RBR"/>
</dbReference>
<evidence type="ECO:0000256" key="14">
    <source>
        <dbReference type="ARBA" id="ARBA00023163"/>
    </source>
</evidence>
<dbReference type="GO" id="GO:0005634">
    <property type="term" value="C:nucleus"/>
    <property type="evidence" value="ECO:0007669"/>
    <property type="project" value="UniProtKB-SubCell"/>
</dbReference>
<dbReference type="STRING" id="31033.ENSTRUP00000022151"/>
<evidence type="ECO:0000256" key="1">
    <source>
        <dbReference type="ARBA" id="ARBA00001798"/>
    </source>
</evidence>
<evidence type="ECO:0000256" key="12">
    <source>
        <dbReference type="ARBA" id="ARBA00022833"/>
    </source>
</evidence>
<organism evidence="24 25">
    <name type="scientific">Takifugu rubripes</name>
    <name type="common">Japanese pufferfish</name>
    <name type="synonym">Fugu rubripes</name>
    <dbReference type="NCBI Taxonomy" id="31033"/>
    <lineage>
        <taxon>Eukaryota</taxon>
        <taxon>Metazoa</taxon>
        <taxon>Chordata</taxon>
        <taxon>Craniata</taxon>
        <taxon>Vertebrata</taxon>
        <taxon>Euteleostomi</taxon>
        <taxon>Actinopterygii</taxon>
        <taxon>Neopterygii</taxon>
        <taxon>Teleostei</taxon>
        <taxon>Neoteleostei</taxon>
        <taxon>Acanthomorphata</taxon>
        <taxon>Eupercaria</taxon>
        <taxon>Tetraodontiformes</taxon>
        <taxon>Tetradontoidea</taxon>
        <taxon>Tetraodontidae</taxon>
        <taxon>Takifugu</taxon>
    </lineage>
</organism>
<feature type="region of interest" description="Disordered" evidence="20">
    <location>
        <begin position="168"/>
        <end position="191"/>
    </location>
</feature>
<evidence type="ECO:0000256" key="15">
    <source>
        <dbReference type="ARBA" id="ARBA00023242"/>
    </source>
</evidence>
<comment type="pathway">
    <text evidence="4">Protein modification; protein ubiquitination.</text>
</comment>
<comment type="subcellular location">
    <subcellularLocation>
        <location evidence="3">Cytoplasm</location>
    </subcellularLocation>
    <subcellularLocation>
        <location evidence="2">Nucleus</location>
    </subcellularLocation>
</comment>
<dbReference type="InParanoid" id="H2TBV9"/>
<evidence type="ECO:0000256" key="13">
    <source>
        <dbReference type="ARBA" id="ARBA00023015"/>
    </source>
</evidence>
<reference evidence="24 25" key="1">
    <citation type="journal article" date="2011" name="Genome Biol. Evol.">
        <title>Integration of the genetic map and genome assembly of fugu facilitates insights into distinct features of genome evolution in teleosts and mammals.</title>
        <authorList>
            <person name="Kai W."/>
            <person name="Kikuchi K."/>
            <person name="Tohari S."/>
            <person name="Chew A.K."/>
            <person name="Tay A."/>
            <person name="Fujiwara A."/>
            <person name="Hosoya S."/>
            <person name="Suetake H."/>
            <person name="Naruse K."/>
            <person name="Brenner S."/>
            <person name="Suzuki Y."/>
            <person name="Venkatesh B."/>
        </authorList>
    </citation>
    <scope>NUCLEOTIDE SEQUENCE [LARGE SCALE GENOMIC DNA]</scope>
</reference>
<dbReference type="FunFam" id="2.20.25.20:FF:000007">
    <property type="entry name" value="RBR-type E3 ubiquitin transferase"/>
    <property type="match status" value="1"/>
</dbReference>
<keyword evidence="15" id="KW-0539">Nucleus</keyword>
<dbReference type="Pfam" id="PF22191">
    <property type="entry name" value="IBR_1"/>
    <property type="match status" value="1"/>
</dbReference>
<keyword evidence="13" id="KW-0805">Transcription regulation</keyword>
<evidence type="ECO:0000259" key="22">
    <source>
        <dbReference type="PROSITE" id="PS50908"/>
    </source>
</evidence>
<dbReference type="CDD" id="cd23820">
    <property type="entry name" value="RWD_RNF14"/>
    <property type="match status" value="1"/>
</dbReference>
<keyword evidence="25" id="KW-1185">Reference proteome</keyword>
<evidence type="ECO:0000259" key="21">
    <source>
        <dbReference type="PROSITE" id="PS50089"/>
    </source>
</evidence>
<dbReference type="SMART" id="SM00591">
    <property type="entry name" value="RWD"/>
    <property type="match status" value="1"/>
</dbReference>
<dbReference type="InterPro" id="IPR001841">
    <property type="entry name" value="Znf_RING"/>
</dbReference>
<feature type="domain" description="RWD" evidence="22">
    <location>
        <begin position="10"/>
        <end position="155"/>
    </location>
</feature>
<gene>
    <name evidence="24" type="primary">rnf14</name>
</gene>
<evidence type="ECO:0000256" key="4">
    <source>
        <dbReference type="ARBA" id="ARBA00004906"/>
    </source>
</evidence>
<dbReference type="Gene3D" id="2.20.25.20">
    <property type="match status" value="1"/>
</dbReference>
<evidence type="ECO:0000256" key="19">
    <source>
        <dbReference type="PROSITE-ProRule" id="PRU00175"/>
    </source>
</evidence>
<dbReference type="InterPro" id="IPR031128">
    <property type="entry name" value="RNF14_RING-HC_Zfn"/>
</dbReference>
<reference evidence="24" key="2">
    <citation type="submission" date="2025-08" db="UniProtKB">
        <authorList>
            <consortium name="Ensembl"/>
        </authorList>
    </citation>
    <scope>IDENTIFICATION</scope>
</reference>
<keyword evidence="8" id="KW-0479">Metal-binding</keyword>
<evidence type="ECO:0000256" key="18">
    <source>
        <dbReference type="ARBA" id="ARBA00075528"/>
    </source>
</evidence>
<dbReference type="AlphaFoldDB" id="H2TBV9"/>
<comment type="similarity">
    <text evidence="16">Belongs to the RBR family. RNF14 subfamily.</text>
</comment>
<dbReference type="GO" id="GO:0016567">
    <property type="term" value="P:protein ubiquitination"/>
    <property type="evidence" value="ECO:0007669"/>
    <property type="project" value="InterPro"/>
</dbReference>
<dbReference type="Gene3D" id="1.20.120.1750">
    <property type="match status" value="1"/>
</dbReference>
<evidence type="ECO:0000256" key="2">
    <source>
        <dbReference type="ARBA" id="ARBA00004123"/>
    </source>
</evidence>
<evidence type="ECO:0000256" key="8">
    <source>
        <dbReference type="ARBA" id="ARBA00022723"/>
    </source>
</evidence>
<dbReference type="Proteomes" id="UP000005226">
    <property type="component" value="Chromosome 15"/>
</dbReference>
<evidence type="ECO:0000256" key="5">
    <source>
        <dbReference type="ARBA" id="ARBA00012251"/>
    </source>
</evidence>
<dbReference type="InterPro" id="IPR047548">
    <property type="entry name" value="Rcat_RBR_RNF14"/>
</dbReference>
<feature type="domain" description="RING-type" evidence="23">
    <location>
        <begin position="247"/>
        <end position="488"/>
    </location>
</feature>
<dbReference type="HOGENOM" id="CLU_021364_2_0_1"/>
<protein>
    <recommendedName>
        <fullName evidence="17">E3 ubiquitin-protein ligase RNF14</fullName>
        <ecNumber evidence="5">2.3.2.31</ecNumber>
    </recommendedName>
    <alternativeName>
        <fullName evidence="18">RING finger protein 14</fullName>
    </alternativeName>
</protein>
<sequence>MSGNQEAQEDELLALTSIYDEEEFHRAESAQGGEIQLCLELPAEFRVVVKGRPGSVHAAVHIRLKKTHKLVRFCVAGQTQTEYNVCFLPPLVLNFELPEDYPSTSPPIFTLSSKWMSAAQMSRLCRRLDELWEENQGCEILFTWIQFLKEETLDFLGIVSPLEISRRGSKAGGEHRNPDPAVTSLSQGPCESSETTTVVMKEKTEPQLSTSSQLDPRAIPLLDPCADLLPQLLDFDEARRQKAFDAKIFCCGICFVEKQGSGCLCFKECQHVYCKACMTEYFQIQIRDGNVQCLYCPEHKCTSLATPLQVKQLVDEDLFARYDRLLLQSSLDLMADVVYCPRQSCGTAVMVEPDTTMGICSACHYAFCTLCKMGYHGLSHCKITADELRNLRDEYLSSTAEGKKFMEQRFGKRVIQKAVEESYSRDWLKENCKNCPRCGTNIQKVDGCNKMTCTSCKQYFCWLCMGVLSRLNPYSHFNNANSPCYNQLFHGVDLEAEEAFWSDEED</sequence>
<dbReference type="GO" id="GO:0005737">
    <property type="term" value="C:cytoplasm"/>
    <property type="evidence" value="ECO:0007669"/>
    <property type="project" value="UniProtKB-SubCell"/>
</dbReference>
<dbReference type="GO" id="GO:0061630">
    <property type="term" value="F:ubiquitin protein ligase activity"/>
    <property type="evidence" value="ECO:0007669"/>
    <property type="project" value="UniProtKB-EC"/>
</dbReference>
<dbReference type="GO" id="GO:0008270">
    <property type="term" value="F:zinc ion binding"/>
    <property type="evidence" value="ECO:0007669"/>
    <property type="project" value="UniProtKB-KW"/>
</dbReference>
<evidence type="ECO:0000256" key="10">
    <source>
        <dbReference type="ARBA" id="ARBA00022771"/>
    </source>
</evidence>
<keyword evidence="14" id="KW-0804">Transcription</keyword>
<keyword evidence="9" id="KW-0677">Repeat</keyword>
<dbReference type="OMA" id="PRSWCQG"/>
<dbReference type="SUPFAM" id="SSF57850">
    <property type="entry name" value="RING/U-box"/>
    <property type="match status" value="3"/>
</dbReference>
<dbReference type="FunCoup" id="H2TBV9">
    <property type="interactions" value="637"/>
</dbReference>
<dbReference type="Pfam" id="PF01485">
    <property type="entry name" value="IBR"/>
    <property type="match status" value="1"/>
</dbReference>